<gene>
    <name evidence="1" type="ORF">TsocGM_25570</name>
</gene>
<dbReference type="RefSeq" id="WP_126728282.1">
    <property type="nucleotide sequence ID" value="NZ_RYZH01000114.1"/>
</dbReference>
<dbReference type="NCBIfam" id="NF033819">
    <property type="entry name" value="IS66_TnpB"/>
    <property type="match status" value="1"/>
</dbReference>
<dbReference type="InterPro" id="IPR008878">
    <property type="entry name" value="Transposase_IS66_Orf2"/>
</dbReference>
<dbReference type="OrthoDB" id="4956084at2"/>
<organism evidence="1 2">
    <name type="scientific">Tautonia sociabilis</name>
    <dbReference type="NCBI Taxonomy" id="2080755"/>
    <lineage>
        <taxon>Bacteria</taxon>
        <taxon>Pseudomonadati</taxon>
        <taxon>Planctomycetota</taxon>
        <taxon>Planctomycetia</taxon>
        <taxon>Isosphaerales</taxon>
        <taxon>Isosphaeraceae</taxon>
        <taxon>Tautonia</taxon>
    </lineage>
</organism>
<evidence type="ECO:0000313" key="2">
    <source>
        <dbReference type="Proteomes" id="UP000280296"/>
    </source>
</evidence>
<dbReference type="AlphaFoldDB" id="A0A432MBT6"/>
<dbReference type="Pfam" id="PF05717">
    <property type="entry name" value="TnpB_IS66"/>
    <property type="match status" value="1"/>
</dbReference>
<reference evidence="1 2" key="1">
    <citation type="submission" date="2018-12" db="EMBL/GenBank/DDBJ databases">
        <authorList>
            <person name="Toschakov S.V."/>
        </authorList>
    </citation>
    <scope>NUCLEOTIDE SEQUENCE [LARGE SCALE GENOMIC DNA]</scope>
    <source>
        <strain evidence="1 2">GM2012</strain>
    </source>
</reference>
<accession>A0A432MBT6</accession>
<reference evidence="1 2" key="2">
    <citation type="submission" date="2019-01" db="EMBL/GenBank/DDBJ databases">
        <title>Tautonia sociabilis, a novel thermotolerant planctomycete of Isosphaeraceae family, isolated from a 4000 m deep subterranean habitat.</title>
        <authorList>
            <person name="Kovaleva O.L."/>
            <person name="Elcheninov A.G."/>
            <person name="Van Heerden E."/>
            <person name="Toshchakov S.V."/>
            <person name="Novikov A."/>
            <person name="Bonch-Osmolovskaya E.A."/>
            <person name="Kublanov I.V."/>
        </authorList>
    </citation>
    <scope>NUCLEOTIDE SEQUENCE [LARGE SCALE GENOMIC DNA]</scope>
    <source>
        <strain evidence="1 2">GM2012</strain>
    </source>
</reference>
<comment type="caution">
    <text evidence="1">The sequence shown here is derived from an EMBL/GenBank/DDBJ whole genome shotgun (WGS) entry which is preliminary data.</text>
</comment>
<keyword evidence="2" id="KW-1185">Reference proteome</keyword>
<name>A0A432MBT6_9BACT</name>
<dbReference type="EMBL" id="RYZH01000114">
    <property type="protein sequence ID" value="RUL81042.1"/>
    <property type="molecule type" value="Genomic_DNA"/>
</dbReference>
<protein>
    <submittedName>
        <fullName evidence="1">Transposase</fullName>
    </submittedName>
</protein>
<evidence type="ECO:0000313" key="1">
    <source>
        <dbReference type="EMBL" id="RUL81042.1"/>
    </source>
</evidence>
<dbReference type="PANTHER" id="PTHR36455:SF1">
    <property type="entry name" value="BLR8292 PROTEIN"/>
    <property type="match status" value="1"/>
</dbReference>
<sequence>MIGLPPTLRVFVATAPVDLRKSYDGLARVAREALGQDPTSGHLLVFSNRRRDRIKILYWDRDGYAIWMKRLEAGTFRWPAPTADGVEWTPAELAAMLGGIDLKATRRRPRFALAPT</sequence>
<dbReference type="Proteomes" id="UP000280296">
    <property type="component" value="Unassembled WGS sequence"/>
</dbReference>
<proteinExistence type="predicted"/>
<dbReference type="PANTHER" id="PTHR36455">
    <property type="match status" value="1"/>
</dbReference>